<dbReference type="GO" id="GO:0031419">
    <property type="term" value="F:cobalamin binding"/>
    <property type="evidence" value="ECO:0007669"/>
    <property type="project" value="InterPro"/>
</dbReference>
<dbReference type="Pfam" id="PF02310">
    <property type="entry name" value="B12-binding"/>
    <property type="match status" value="1"/>
</dbReference>
<dbReference type="SMART" id="SM01018">
    <property type="entry name" value="B12-binding_2"/>
    <property type="match status" value="1"/>
</dbReference>
<dbReference type="EMBL" id="DF238840">
    <property type="protein sequence ID" value="GAF25337.1"/>
    <property type="molecule type" value="Genomic_DNA"/>
</dbReference>
<dbReference type="PANTHER" id="PTHR34220:SF7">
    <property type="entry name" value="SENSOR HISTIDINE KINASE YPDA"/>
    <property type="match status" value="1"/>
</dbReference>
<dbReference type="InterPro" id="IPR018771">
    <property type="entry name" value="PocR_dom"/>
</dbReference>
<dbReference type="EC" id="2.7.13.3" evidence="3"/>
<dbReference type="PROSITE" id="PS51337">
    <property type="entry name" value="B12_BINDING_NTER"/>
    <property type="match status" value="1"/>
</dbReference>
<feature type="domain" description="B12-binding N-terminal" evidence="10">
    <location>
        <begin position="1"/>
        <end position="90"/>
    </location>
</feature>
<protein>
    <recommendedName>
        <fullName evidence="3">histidine kinase</fullName>
        <ecNumber evidence="3">2.7.13.3</ecNumber>
    </recommendedName>
</protein>
<organism evidence="11">
    <name type="scientific">Moorella thermoacetica Y72</name>
    <dbReference type="NCBI Taxonomy" id="1325331"/>
    <lineage>
        <taxon>Bacteria</taxon>
        <taxon>Bacillati</taxon>
        <taxon>Bacillota</taxon>
        <taxon>Clostridia</taxon>
        <taxon>Neomoorellales</taxon>
        <taxon>Neomoorellaceae</taxon>
        <taxon>Neomoorella</taxon>
    </lineage>
</organism>
<evidence type="ECO:0000256" key="2">
    <source>
        <dbReference type="ARBA" id="ARBA00010854"/>
    </source>
</evidence>
<evidence type="ECO:0000259" key="9">
    <source>
        <dbReference type="PROSITE" id="PS51332"/>
    </source>
</evidence>
<dbReference type="GO" id="GO:0000155">
    <property type="term" value="F:phosphorelay sensor kinase activity"/>
    <property type="evidence" value="ECO:0007669"/>
    <property type="project" value="InterPro"/>
</dbReference>
<dbReference type="GO" id="GO:0046872">
    <property type="term" value="F:metal ion binding"/>
    <property type="evidence" value="ECO:0007669"/>
    <property type="project" value="UniProtKB-KW"/>
</dbReference>
<dbReference type="Pfam" id="PF02518">
    <property type="entry name" value="HATPase_c"/>
    <property type="match status" value="1"/>
</dbReference>
<dbReference type="InterPro" id="IPR003594">
    <property type="entry name" value="HATPase_dom"/>
</dbReference>
<dbReference type="Gene3D" id="1.10.1240.10">
    <property type="entry name" value="Methionine synthase domain"/>
    <property type="match status" value="1"/>
</dbReference>
<dbReference type="InterPro" id="IPR036594">
    <property type="entry name" value="Meth_synthase_dom"/>
</dbReference>
<comment type="catalytic activity">
    <reaction evidence="1">
        <text>ATP + protein L-histidine = ADP + protein N-phospho-L-histidine.</text>
        <dbReference type="EC" id="2.7.13.3"/>
    </reaction>
</comment>
<dbReference type="Gene3D" id="3.40.50.280">
    <property type="entry name" value="Cobalamin-binding domain"/>
    <property type="match status" value="1"/>
</dbReference>
<dbReference type="SUPFAM" id="SSF55874">
    <property type="entry name" value="ATPase domain of HSP90 chaperone/DNA topoisomerase II/histidine kinase"/>
    <property type="match status" value="1"/>
</dbReference>
<evidence type="ECO:0000256" key="5">
    <source>
        <dbReference type="ARBA" id="ARBA00022777"/>
    </source>
</evidence>
<dbReference type="Proteomes" id="UP000063718">
    <property type="component" value="Unassembled WGS sequence"/>
</dbReference>
<dbReference type="PRINTS" id="PR00344">
    <property type="entry name" value="BCTRLSENSOR"/>
</dbReference>
<dbReference type="RefSeq" id="WP_025773345.1">
    <property type="nucleotide sequence ID" value="NZ_DF238840.1"/>
</dbReference>
<dbReference type="InterPro" id="IPR036724">
    <property type="entry name" value="Cobalamin-bd_sf"/>
</dbReference>
<proteinExistence type="inferred from homology"/>
<feature type="domain" description="Histidine kinase" evidence="8">
    <location>
        <begin position="499"/>
        <end position="606"/>
    </location>
</feature>
<keyword evidence="6" id="KW-0902">Two-component regulatory system</keyword>
<gene>
    <name evidence="11" type="ORF">MTY_0669</name>
</gene>
<name>A0A0S6UCW1_NEOTH</name>
<dbReference type="CDD" id="cd02070">
    <property type="entry name" value="corrinoid_protein_B12-BD"/>
    <property type="match status" value="1"/>
</dbReference>
<sequence length="607" mass="65985">MASFSLENLIQAVIDGNAVMVREEVKRALAAGIEPARIITDGFVAAMDVVGERFERNEIYVTDLIITARAMHTGLKELKPLMLAGKVQPVGRAIVGTVQGDIHDIGKNLLAIMLEASGFEVIDLGVNVAPSTFVEAVIKHRPDVLCLSALLSSTRKGMEETITALREAGWRDKVKVVVGGTPLNENIAARMGADGYAPDATAAIPLIKSLIGADRKRRAVLAPATLDLFFGEGSLEDLQRAFTRMTGLHLVMVDAAGRPLTSLGGFLECSHHCHLLKENPARAQDVTTLQGNFKEAFIYRCHAGLVEISYPLANEDGTVGAVLCGHCLLRGDPDPADLKAAVPVLSLTDLEAVCGLLSFVSGQIMQLNTVLLVNKELEDQQASFIHFLKRQHQLEQALKDAELKALQSQVNPHFLFNSLNTVARLALLEGAANTEKMVRALARLMRYSLYQVKGTVSLAEEIAAVRDYLFIQETRFSDRVRSRVEVEEAAMQARLPCMVLQPLVENAIIHGLEPKKEGGEITVSARLVGDQVRVEIRDDGVGIPPEVKKAIFDLEVRRSGKGQVSGLGIVNVYRRLQHHFGSNCALDVASMPGKGTCVQLTFPYTVD</sequence>
<dbReference type="AlphaFoldDB" id="A0A0S6UCW1"/>
<keyword evidence="5" id="KW-0418">Kinase</keyword>
<dbReference type="InterPro" id="IPR005467">
    <property type="entry name" value="His_kinase_dom"/>
</dbReference>
<dbReference type="FunFam" id="3.40.50.280:FF:000003">
    <property type="entry name" value="Dimethylamine methyltransferase corrinoid protein"/>
    <property type="match status" value="1"/>
</dbReference>
<dbReference type="PROSITE" id="PS51332">
    <property type="entry name" value="B12_BINDING"/>
    <property type="match status" value="1"/>
</dbReference>
<dbReference type="InterPro" id="IPR004358">
    <property type="entry name" value="Sig_transdc_His_kin-like_C"/>
</dbReference>
<evidence type="ECO:0000256" key="7">
    <source>
        <dbReference type="ARBA" id="ARBA00023285"/>
    </source>
</evidence>
<evidence type="ECO:0000256" key="4">
    <source>
        <dbReference type="ARBA" id="ARBA00022723"/>
    </source>
</evidence>
<evidence type="ECO:0000259" key="8">
    <source>
        <dbReference type="PROSITE" id="PS50109"/>
    </source>
</evidence>
<dbReference type="GO" id="GO:0016020">
    <property type="term" value="C:membrane"/>
    <property type="evidence" value="ECO:0007669"/>
    <property type="project" value="InterPro"/>
</dbReference>
<dbReference type="SUPFAM" id="SSF52242">
    <property type="entry name" value="Cobalamin (vitamin B12)-binding domain"/>
    <property type="match status" value="1"/>
</dbReference>
<dbReference type="SMART" id="SM00387">
    <property type="entry name" value="HATPase_c"/>
    <property type="match status" value="1"/>
</dbReference>
<keyword evidence="4" id="KW-0479">Metal-binding</keyword>
<dbReference type="InterPro" id="IPR010559">
    <property type="entry name" value="Sig_transdc_His_kin_internal"/>
</dbReference>
<keyword evidence="7" id="KW-0170">Cobalt</keyword>
<dbReference type="Pfam" id="PF02607">
    <property type="entry name" value="B12-binding_2"/>
    <property type="match status" value="1"/>
</dbReference>
<evidence type="ECO:0000259" key="10">
    <source>
        <dbReference type="PROSITE" id="PS51337"/>
    </source>
</evidence>
<dbReference type="Pfam" id="PF10114">
    <property type="entry name" value="PocR"/>
    <property type="match status" value="1"/>
</dbReference>
<dbReference type="Pfam" id="PF06580">
    <property type="entry name" value="His_kinase"/>
    <property type="match status" value="1"/>
</dbReference>
<dbReference type="InterPro" id="IPR050640">
    <property type="entry name" value="Bact_2-comp_sensor_kinase"/>
</dbReference>
<dbReference type="InterPro" id="IPR036890">
    <property type="entry name" value="HATPase_C_sf"/>
</dbReference>
<dbReference type="Gene3D" id="3.30.565.10">
    <property type="entry name" value="Histidine kinase-like ATPase, C-terminal domain"/>
    <property type="match status" value="1"/>
</dbReference>
<dbReference type="PANTHER" id="PTHR34220">
    <property type="entry name" value="SENSOR HISTIDINE KINASE YPDA"/>
    <property type="match status" value="1"/>
</dbReference>
<evidence type="ECO:0000256" key="1">
    <source>
        <dbReference type="ARBA" id="ARBA00000085"/>
    </source>
</evidence>
<dbReference type="InterPro" id="IPR003759">
    <property type="entry name" value="Cbl-bd_cap"/>
</dbReference>
<evidence type="ECO:0000256" key="6">
    <source>
        <dbReference type="ARBA" id="ARBA00023012"/>
    </source>
</evidence>
<dbReference type="PROSITE" id="PS50109">
    <property type="entry name" value="HIS_KIN"/>
    <property type="match status" value="1"/>
</dbReference>
<evidence type="ECO:0000256" key="3">
    <source>
        <dbReference type="ARBA" id="ARBA00012438"/>
    </source>
</evidence>
<accession>A0A0S6UCW1</accession>
<evidence type="ECO:0000313" key="11">
    <source>
        <dbReference type="EMBL" id="GAF25337.1"/>
    </source>
</evidence>
<comment type="similarity">
    <text evidence="2">Belongs to the methylamine corrinoid protein family.</text>
</comment>
<keyword evidence="5" id="KW-0808">Transferase</keyword>
<dbReference type="SUPFAM" id="SSF47644">
    <property type="entry name" value="Methionine synthase domain"/>
    <property type="match status" value="1"/>
</dbReference>
<reference evidence="11" key="1">
    <citation type="journal article" date="2014" name="Gene">
        <title>Genome-guided analysis of transformation efficiency and carbon dioxide assimilation by Moorella thermoacetica Y72.</title>
        <authorList>
            <person name="Tsukahara K."/>
            <person name="Kita A."/>
            <person name="Nakashimada Y."/>
            <person name="Hoshino T."/>
            <person name="Murakami K."/>
        </authorList>
    </citation>
    <scope>NUCLEOTIDE SEQUENCE [LARGE SCALE GENOMIC DNA]</scope>
    <source>
        <strain evidence="11">Y72</strain>
    </source>
</reference>
<feature type="domain" description="B12-binding" evidence="9">
    <location>
        <begin position="90"/>
        <end position="221"/>
    </location>
</feature>
<dbReference type="InterPro" id="IPR006158">
    <property type="entry name" value="Cobalamin-bd"/>
</dbReference>